<gene>
    <name evidence="1" type="ORF">CNQ36_24095</name>
</gene>
<dbReference type="KEGG" id="sfug:CNQ36_24095"/>
<evidence type="ECO:0000313" key="1">
    <source>
        <dbReference type="EMBL" id="AYL39660.1"/>
    </source>
</evidence>
<evidence type="ECO:0000313" key="2">
    <source>
        <dbReference type="Proteomes" id="UP000282170"/>
    </source>
</evidence>
<accession>A0A494UYQ6</accession>
<reference evidence="1 2" key="1">
    <citation type="submission" date="2017-09" db="EMBL/GenBank/DDBJ databases">
        <authorList>
            <person name="Zhang H."/>
            <person name="Hu S."/>
            <person name="Xu J."/>
            <person name="He Z."/>
        </authorList>
    </citation>
    <scope>NUCLEOTIDE SEQUENCE [LARGE SCALE GENOMIC DNA]</scope>
    <source>
        <strain evidence="1 2">TXX3120</strain>
    </source>
</reference>
<dbReference type="EMBL" id="CP023407">
    <property type="protein sequence ID" value="AYL39660.1"/>
    <property type="molecule type" value="Genomic_DNA"/>
</dbReference>
<keyword evidence="2" id="KW-1185">Reference proteome</keyword>
<sequence>MRAFAVGQDDILTIARVIGHAEELLTARSGSDRETIRNASGAELLSLLYPRIGLVIARGGSGAPMQVSEIRHLEAAIINLESYGGHETVLCDGYALLARLRARSGETRAARTEDGILTLPDPAPRAPCP</sequence>
<organism evidence="1 2">
    <name type="scientific">Streptomyces fungicidicus</name>
    <dbReference type="NCBI Taxonomy" id="68203"/>
    <lineage>
        <taxon>Bacteria</taxon>
        <taxon>Bacillati</taxon>
        <taxon>Actinomycetota</taxon>
        <taxon>Actinomycetes</taxon>
        <taxon>Kitasatosporales</taxon>
        <taxon>Streptomycetaceae</taxon>
        <taxon>Streptomyces</taxon>
    </lineage>
</organism>
<proteinExistence type="predicted"/>
<name>A0A494UYQ6_9ACTN</name>
<dbReference type="Proteomes" id="UP000282170">
    <property type="component" value="Chromosome"/>
</dbReference>
<dbReference type="AlphaFoldDB" id="A0A494UYQ6"/>
<protein>
    <submittedName>
        <fullName evidence="1">Uncharacterized protein</fullName>
    </submittedName>
</protein>